<accession>A0A964US53</accession>
<keyword evidence="2" id="KW-1185">Reference proteome</keyword>
<dbReference type="OrthoDB" id="9814944at2"/>
<dbReference type="RefSeq" id="WP_161699971.1">
    <property type="nucleotide sequence ID" value="NZ_JAAAHS010000164.1"/>
</dbReference>
<protein>
    <submittedName>
        <fullName evidence="1">Uncharacterized protein</fullName>
    </submittedName>
</protein>
<gene>
    <name evidence="1" type="ORF">GUY60_20575</name>
</gene>
<evidence type="ECO:0000313" key="2">
    <source>
        <dbReference type="Proteomes" id="UP000598297"/>
    </source>
</evidence>
<name>A0A964US53_9ACTN</name>
<comment type="caution">
    <text evidence="1">The sequence shown here is derived from an EMBL/GenBank/DDBJ whole genome shotgun (WGS) entry which is preliminary data.</text>
</comment>
<sequence>MNKPSTESLDGVRRPQFRLDSGWDVFEEWSQSAGQIEKNAVHKALFAIADRTAFTDYEILDVTAPTRDVFVLVRKDLVLKVHLRDLDTFAIAYVGPAAAAPGLELAE</sequence>
<dbReference type="Proteomes" id="UP000598297">
    <property type="component" value="Unassembled WGS sequence"/>
</dbReference>
<dbReference type="Pfam" id="PF19748">
    <property type="entry name" value="DUF6235"/>
    <property type="match status" value="1"/>
</dbReference>
<evidence type="ECO:0000313" key="1">
    <source>
        <dbReference type="EMBL" id="NBE53772.1"/>
    </source>
</evidence>
<proteinExistence type="predicted"/>
<organism evidence="1 2">
    <name type="scientific">Streptomyces boluensis</name>
    <dbReference type="NCBI Taxonomy" id="1775135"/>
    <lineage>
        <taxon>Bacteria</taxon>
        <taxon>Bacillati</taxon>
        <taxon>Actinomycetota</taxon>
        <taxon>Actinomycetes</taxon>
        <taxon>Kitasatosporales</taxon>
        <taxon>Streptomycetaceae</taxon>
        <taxon>Streptomyces</taxon>
    </lineage>
</organism>
<reference evidence="1" key="1">
    <citation type="submission" date="2020-01" db="EMBL/GenBank/DDBJ databases">
        <title>Whole-genome analyses of novel actinobacteria.</title>
        <authorList>
            <person name="Sahin N."/>
        </authorList>
    </citation>
    <scope>NUCLEOTIDE SEQUENCE</scope>
    <source>
        <strain evidence="1">YC537</strain>
    </source>
</reference>
<dbReference type="InterPro" id="IPR046202">
    <property type="entry name" value="DUF6235"/>
</dbReference>
<dbReference type="EMBL" id="JAAAHS010000164">
    <property type="protein sequence ID" value="NBE53772.1"/>
    <property type="molecule type" value="Genomic_DNA"/>
</dbReference>
<dbReference type="AlphaFoldDB" id="A0A964US53"/>